<name>A0A0G3GKZ5_9CORY</name>
<dbReference type="GO" id="GO:0005829">
    <property type="term" value="C:cytosol"/>
    <property type="evidence" value="ECO:0007669"/>
    <property type="project" value="TreeGrafter"/>
</dbReference>
<dbReference type="KEGG" id="cei:CEPID_00100"/>
<dbReference type="GO" id="GO:0043200">
    <property type="term" value="P:response to amino acid"/>
    <property type="evidence" value="ECO:0007669"/>
    <property type="project" value="TreeGrafter"/>
</dbReference>
<dbReference type="SMART" id="SM00344">
    <property type="entry name" value="HTH_ASNC"/>
    <property type="match status" value="1"/>
</dbReference>
<evidence type="ECO:0000259" key="4">
    <source>
        <dbReference type="PROSITE" id="PS50956"/>
    </source>
</evidence>
<dbReference type="OrthoDB" id="3453230at2"/>
<dbReference type="PANTHER" id="PTHR30154">
    <property type="entry name" value="LEUCINE-RESPONSIVE REGULATORY PROTEIN"/>
    <property type="match status" value="1"/>
</dbReference>
<evidence type="ECO:0000313" key="5">
    <source>
        <dbReference type="EMBL" id="AKK01916.1"/>
    </source>
</evidence>
<dbReference type="PRINTS" id="PR00033">
    <property type="entry name" value="HTHASNC"/>
</dbReference>
<dbReference type="Gene3D" id="1.10.10.10">
    <property type="entry name" value="Winged helix-like DNA-binding domain superfamily/Winged helix DNA-binding domain"/>
    <property type="match status" value="2"/>
</dbReference>
<protein>
    <submittedName>
        <fullName evidence="5">Transcriptional regulator</fullName>
    </submittedName>
</protein>
<keyword evidence="1" id="KW-0805">Transcription regulation</keyword>
<dbReference type="InterPro" id="IPR000485">
    <property type="entry name" value="AsnC-type_HTH_dom"/>
</dbReference>
<dbReference type="AlphaFoldDB" id="A0A0G3GKZ5"/>
<dbReference type="InterPro" id="IPR011008">
    <property type="entry name" value="Dimeric_a/b-barrel"/>
</dbReference>
<evidence type="ECO:0000313" key="6">
    <source>
        <dbReference type="Proteomes" id="UP000035368"/>
    </source>
</evidence>
<dbReference type="InterPro" id="IPR036388">
    <property type="entry name" value="WH-like_DNA-bd_sf"/>
</dbReference>
<feature type="domain" description="HTH asnC-type" evidence="4">
    <location>
        <begin position="150"/>
        <end position="210"/>
    </location>
</feature>
<evidence type="ECO:0000256" key="3">
    <source>
        <dbReference type="ARBA" id="ARBA00023163"/>
    </source>
</evidence>
<dbReference type="EMBL" id="CP011541">
    <property type="protein sequence ID" value="AKK01916.1"/>
    <property type="molecule type" value="Genomic_DNA"/>
</dbReference>
<dbReference type="PATRIC" id="fig|1050174.4.peg.21"/>
<dbReference type="SUPFAM" id="SSF54909">
    <property type="entry name" value="Dimeric alpha+beta barrel"/>
    <property type="match status" value="1"/>
</dbReference>
<dbReference type="Pfam" id="PF13404">
    <property type="entry name" value="HTH_AsnC-type"/>
    <property type="match status" value="2"/>
</dbReference>
<organism evidence="5 6">
    <name type="scientific">Corynebacterium epidermidicanis</name>
    <dbReference type="NCBI Taxonomy" id="1050174"/>
    <lineage>
        <taxon>Bacteria</taxon>
        <taxon>Bacillati</taxon>
        <taxon>Actinomycetota</taxon>
        <taxon>Actinomycetes</taxon>
        <taxon>Mycobacteriales</taxon>
        <taxon>Corynebacteriaceae</taxon>
        <taxon>Corynebacterium</taxon>
    </lineage>
</organism>
<dbReference type="SUPFAM" id="SSF46785">
    <property type="entry name" value="Winged helix' DNA-binding domain"/>
    <property type="match status" value="2"/>
</dbReference>
<keyword evidence="6" id="KW-1185">Reference proteome</keyword>
<dbReference type="InterPro" id="IPR036390">
    <property type="entry name" value="WH_DNA-bd_sf"/>
</dbReference>
<evidence type="ECO:0000256" key="1">
    <source>
        <dbReference type="ARBA" id="ARBA00023015"/>
    </source>
</evidence>
<dbReference type="Gene3D" id="3.30.70.920">
    <property type="match status" value="1"/>
</dbReference>
<dbReference type="PROSITE" id="PS50956">
    <property type="entry name" value="HTH_ASNC_2"/>
    <property type="match status" value="1"/>
</dbReference>
<gene>
    <name evidence="5" type="ORF">CEPID_00100</name>
</gene>
<accession>A0A0G3GKZ5</accession>
<keyword evidence="3" id="KW-0804">Transcription</keyword>
<reference evidence="5 6" key="1">
    <citation type="submission" date="2015-05" db="EMBL/GenBank/DDBJ databases">
        <title>Complete genome sequence of Corynebacterium epidermidicanis DSM 45586, isolated from the skin of a dog suffering from pruritus.</title>
        <authorList>
            <person name="Ruckert C."/>
            <person name="Albersmeier A."/>
            <person name="Winkler A."/>
            <person name="Tauch A."/>
        </authorList>
    </citation>
    <scope>NUCLEOTIDE SEQUENCE [LARGE SCALE GENOMIC DNA]</scope>
    <source>
        <strain evidence="5 6">DSM 45586</strain>
    </source>
</reference>
<sequence>MHITPLDRRLLLLLDRNPTAPATELATELGVGERTVTRRYAQLRDAGLVRILGRTLPSFDNQVAWLVRAEINPLNAHAFARKLAELPRSRWVRVSNDGTEINCGFVTSEKDNELQLLLRSTSVHRVRTHELLRVFTHNNQGATASAGRALDAIDQEILAALGRDGRADSTRIARQTGVNSSTISRRKQRLIKDGILYFEAEIEPEALALAGDALLWLRVQPGHLIELANHLRSLPECRFVAACTGVHNMVVNVRTVEVADIIDFVDVQLANRGVMEYEIFRVGATYKRAGR</sequence>
<dbReference type="PANTHER" id="PTHR30154:SF34">
    <property type="entry name" value="TRANSCRIPTIONAL REGULATOR AZLB"/>
    <property type="match status" value="1"/>
</dbReference>
<dbReference type="Proteomes" id="UP000035368">
    <property type="component" value="Chromosome"/>
</dbReference>
<dbReference type="RefSeq" id="WP_047239245.1">
    <property type="nucleotide sequence ID" value="NZ_CP011541.1"/>
</dbReference>
<proteinExistence type="predicted"/>
<dbReference type="InterPro" id="IPR019888">
    <property type="entry name" value="Tscrpt_reg_AsnC-like"/>
</dbReference>
<dbReference type="GO" id="GO:0043565">
    <property type="term" value="F:sequence-specific DNA binding"/>
    <property type="evidence" value="ECO:0007669"/>
    <property type="project" value="InterPro"/>
</dbReference>
<keyword evidence="2" id="KW-0238">DNA-binding</keyword>
<evidence type="ECO:0000256" key="2">
    <source>
        <dbReference type="ARBA" id="ARBA00023125"/>
    </source>
</evidence>
<dbReference type="STRING" id="1050174.CEPID_00100"/>